<evidence type="ECO:0000256" key="6">
    <source>
        <dbReference type="SAM" id="MobiDB-lite"/>
    </source>
</evidence>
<dbReference type="Pfam" id="PF03798">
    <property type="entry name" value="TRAM_LAG1_CLN8"/>
    <property type="match status" value="1"/>
</dbReference>
<evidence type="ECO:0000256" key="7">
    <source>
        <dbReference type="SAM" id="Phobius"/>
    </source>
</evidence>
<name>A0A1Y1Y8G6_9PLEO</name>
<feature type="compositionally biased region" description="Low complexity" evidence="6">
    <location>
        <begin position="351"/>
        <end position="362"/>
    </location>
</feature>
<sequence length="370" mass="41103">MRDPMPAPPFLVSLSTPLAQKYSLTTLPNHVHEILLGFLWYHFILYILSPTLSRLLVPKTYNGFNRRTRLNWDIHWVSMVQAVFINTAAVWVIARDGERARMDWAGRLWGYTGASGWVQGWAAGLFSQCGETYNFLDVVLTKTYEGYFLWDLMISGMYLDVAGISALLHAIGALAVTMIGFRPFGNYYGLSFILYELSTPFLNIHWFCDKLGYTGSRLQLYNGIALLFTFFLCRLVWGTWQSVLIYSDIYTAFTSPDAGLQSAMMREMGMGVGGEKCDGRSAAGVTAGDVAKGLGGVESAMGCHVGELPAWLVAVYLLGNTALSLLNFYWFAQMVKAVRKRFVTNEKTGKGKWANGKANGNGTVEGKKGQ</sequence>
<protein>
    <submittedName>
        <fullName evidence="9">TLC domain-domain-containing protein</fullName>
    </submittedName>
</protein>
<dbReference type="STRING" id="1231657.A0A1Y1Y8G6"/>
<evidence type="ECO:0000256" key="5">
    <source>
        <dbReference type="PROSITE-ProRule" id="PRU00205"/>
    </source>
</evidence>
<feature type="transmembrane region" description="Helical" evidence="7">
    <location>
        <begin position="220"/>
        <end position="240"/>
    </location>
</feature>
<keyword evidence="3 7" id="KW-1133">Transmembrane helix</keyword>
<dbReference type="EMBL" id="MCFA01000314">
    <property type="protein sequence ID" value="ORX94268.1"/>
    <property type="molecule type" value="Genomic_DNA"/>
</dbReference>
<reference evidence="9 10" key="1">
    <citation type="submission" date="2016-07" db="EMBL/GenBank/DDBJ databases">
        <title>Pervasive Adenine N6-methylation of Active Genes in Fungi.</title>
        <authorList>
            <consortium name="DOE Joint Genome Institute"/>
            <person name="Mondo S.J."/>
            <person name="Dannebaum R.O."/>
            <person name="Kuo R.C."/>
            <person name="Labutti K."/>
            <person name="Haridas S."/>
            <person name="Kuo A."/>
            <person name="Salamov A."/>
            <person name="Ahrendt S.R."/>
            <person name="Lipzen A."/>
            <person name="Sullivan W."/>
            <person name="Andreopoulos W.B."/>
            <person name="Clum A."/>
            <person name="Lindquist E."/>
            <person name="Daum C."/>
            <person name="Ramamoorthy G.K."/>
            <person name="Gryganskyi A."/>
            <person name="Culley D."/>
            <person name="Magnuson J.K."/>
            <person name="James T.Y."/>
            <person name="O'Malley M.A."/>
            <person name="Stajich J.E."/>
            <person name="Spatafora J.W."/>
            <person name="Visel A."/>
            <person name="Grigoriev I.V."/>
        </authorList>
    </citation>
    <scope>NUCLEOTIDE SEQUENCE [LARGE SCALE GENOMIC DNA]</scope>
    <source>
        <strain evidence="9 10">CBS 115471</strain>
    </source>
</reference>
<dbReference type="PROSITE" id="PS50922">
    <property type="entry name" value="TLC"/>
    <property type="match status" value="1"/>
</dbReference>
<accession>A0A1Y1Y8G6</accession>
<evidence type="ECO:0000256" key="3">
    <source>
        <dbReference type="ARBA" id="ARBA00022989"/>
    </source>
</evidence>
<dbReference type="PANTHER" id="PTHR13439:SF0">
    <property type="entry name" value="TOPOISOMERASE I DAMAGE AFFECTED PROTEIN 4"/>
    <property type="match status" value="1"/>
</dbReference>
<dbReference type="InterPro" id="IPR050846">
    <property type="entry name" value="TLCD"/>
</dbReference>
<dbReference type="InterPro" id="IPR006634">
    <property type="entry name" value="TLC-dom"/>
</dbReference>
<keyword evidence="2 5" id="KW-0812">Transmembrane</keyword>
<comment type="subcellular location">
    <subcellularLocation>
        <location evidence="1">Membrane</location>
        <topology evidence="1">Multi-pass membrane protein</topology>
    </subcellularLocation>
</comment>
<proteinExistence type="predicted"/>
<evidence type="ECO:0000256" key="1">
    <source>
        <dbReference type="ARBA" id="ARBA00004141"/>
    </source>
</evidence>
<dbReference type="AlphaFoldDB" id="A0A1Y1Y8G6"/>
<evidence type="ECO:0000256" key="2">
    <source>
        <dbReference type="ARBA" id="ARBA00022692"/>
    </source>
</evidence>
<dbReference type="OrthoDB" id="10266980at2759"/>
<organism evidence="9 10">
    <name type="scientific">Clohesyomyces aquaticus</name>
    <dbReference type="NCBI Taxonomy" id="1231657"/>
    <lineage>
        <taxon>Eukaryota</taxon>
        <taxon>Fungi</taxon>
        <taxon>Dikarya</taxon>
        <taxon>Ascomycota</taxon>
        <taxon>Pezizomycotina</taxon>
        <taxon>Dothideomycetes</taxon>
        <taxon>Pleosporomycetidae</taxon>
        <taxon>Pleosporales</taxon>
        <taxon>Lindgomycetaceae</taxon>
        <taxon>Clohesyomyces</taxon>
    </lineage>
</organism>
<gene>
    <name evidence="9" type="ORF">BCR34DRAFT_669714</name>
</gene>
<keyword evidence="4 5" id="KW-0472">Membrane</keyword>
<feature type="domain" description="TLC" evidence="8">
    <location>
        <begin position="67"/>
        <end position="343"/>
    </location>
</feature>
<dbReference type="Proteomes" id="UP000193144">
    <property type="component" value="Unassembled WGS sequence"/>
</dbReference>
<feature type="transmembrane region" description="Helical" evidence="7">
    <location>
        <begin position="310"/>
        <end position="332"/>
    </location>
</feature>
<evidence type="ECO:0000256" key="4">
    <source>
        <dbReference type="ARBA" id="ARBA00023136"/>
    </source>
</evidence>
<feature type="transmembrane region" description="Helical" evidence="7">
    <location>
        <begin position="76"/>
        <end position="94"/>
    </location>
</feature>
<feature type="transmembrane region" description="Helical" evidence="7">
    <location>
        <begin position="34"/>
        <end position="56"/>
    </location>
</feature>
<feature type="transmembrane region" description="Helical" evidence="7">
    <location>
        <begin position="187"/>
        <end position="208"/>
    </location>
</feature>
<dbReference type="SMART" id="SM00724">
    <property type="entry name" value="TLC"/>
    <property type="match status" value="1"/>
</dbReference>
<dbReference type="GO" id="GO:0005783">
    <property type="term" value="C:endoplasmic reticulum"/>
    <property type="evidence" value="ECO:0007669"/>
    <property type="project" value="TreeGrafter"/>
</dbReference>
<evidence type="ECO:0000259" key="8">
    <source>
        <dbReference type="PROSITE" id="PS50922"/>
    </source>
</evidence>
<dbReference type="GO" id="GO:0055088">
    <property type="term" value="P:lipid homeostasis"/>
    <property type="evidence" value="ECO:0007669"/>
    <property type="project" value="TreeGrafter"/>
</dbReference>
<dbReference type="PANTHER" id="PTHR13439">
    <property type="entry name" value="CT120 PROTEIN"/>
    <property type="match status" value="1"/>
</dbReference>
<evidence type="ECO:0000313" key="10">
    <source>
        <dbReference type="Proteomes" id="UP000193144"/>
    </source>
</evidence>
<dbReference type="GO" id="GO:0016020">
    <property type="term" value="C:membrane"/>
    <property type="evidence" value="ECO:0007669"/>
    <property type="project" value="UniProtKB-SubCell"/>
</dbReference>
<feature type="region of interest" description="Disordered" evidence="6">
    <location>
        <begin position="349"/>
        <end position="370"/>
    </location>
</feature>
<keyword evidence="10" id="KW-1185">Reference proteome</keyword>
<comment type="caution">
    <text evidence="9">The sequence shown here is derived from an EMBL/GenBank/DDBJ whole genome shotgun (WGS) entry which is preliminary data.</text>
</comment>
<evidence type="ECO:0000313" key="9">
    <source>
        <dbReference type="EMBL" id="ORX94268.1"/>
    </source>
</evidence>
<feature type="transmembrane region" description="Helical" evidence="7">
    <location>
        <begin position="157"/>
        <end position="181"/>
    </location>
</feature>